<dbReference type="RefSeq" id="WP_113856139.1">
    <property type="nucleotide sequence ID" value="NZ_CP011940.1"/>
</dbReference>
<gene>
    <name evidence="2" type="ORF">ACGTZG_07895</name>
</gene>
<accession>A0ABW7DP25</accession>
<keyword evidence="1" id="KW-0472">Membrane</keyword>
<evidence type="ECO:0000313" key="2">
    <source>
        <dbReference type="EMBL" id="MFG6273110.1"/>
    </source>
</evidence>
<comment type="caution">
    <text evidence="2">The sequence shown here is derived from an EMBL/GenBank/DDBJ whole genome shotgun (WGS) entry which is preliminary data.</text>
</comment>
<evidence type="ECO:0000313" key="3">
    <source>
        <dbReference type="Proteomes" id="UP001605989"/>
    </source>
</evidence>
<feature type="transmembrane region" description="Helical" evidence="1">
    <location>
        <begin position="38"/>
        <end position="55"/>
    </location>
</feature>
<evidence type="ECO:0000256" key="1">
    <source>
        <dbReference type="SAM" id="Phobius"/>
    </source>
</evidence>
<keyword evidence="1" id="KW-0812">Transmembrane</keyword>
<keyword evidence="3" id="KW-1185">Reference proteome</keyword>
<organism evidence="2 3">
    <name type="scientific">Megasphaera hexanoica</name>
    <dbReference type="NCBI Taxonomy" id="1675036"/>
    <lineage>
        <taxon>Bacteria</taxon>
        <taxon>Bacillati</taxon>
        <taxon>Bacillota</taxon>
        <taxon>Negativicutes</taxon>
        <taxon>Veillonellales</taxon>
        <taxon>Veillonellaceae</taxon>
        <taxon>Megasphaera</taxon>
    </lineage>
</organism>
<feature type="transmembrane region" description="Helical" evidence="1">
    <location>
        <begin position="12"/>
        <end position="32"/>
    </location>
</feature>
<reference evidence="2 3" key="1">
    <citation type="submission" date="2024-10" db="EMBL/GenBank/DDBJ databases">
        <authorList>
            <person name="Sang B.-I."/>
            <person name="Prabhaharan D."/>
        </authorList>
    </citation>
    <scope>NUCLEOTIDE SEQUENCE [LARGE SCALE GENOMIC DNA]</scope>
    <source>
        <strain evidence="2 3">MH</strain>
    </source>
</reference>
<name>A0ABW7DP25_9FIRM</name>
<sequence length="90" mass="10283">MKIQPIEMKASTVLYLCAGWLGLLGVSLLVTATCLTHYMIVITMGIIGMIIRWITRKYEQFEEAIEQMVHATKIIVTEIRKKAEDDDEKP</sequence>
<proteinExistence type="predicted"/>
<dbReference type="EMBL" id="JBIEKR010000006">
    <property type="protein sequence ID" value="MFG6273110.1"/>
    <property type="molecule type" value="Genomic_DNA"/>
</dbReference>
<protein>
    <submittedName>
        <fullName evidence="2">Uncharacterized protein</fullName>
    </submittedName>
</protein>
<dbReference type="Proteomes" id="UP001605989">
    <property type="component" value="Unassembled WGS sequence"/>
</dbReference>
<keyword evidence="1" id="KW-1133">Transmembrane helix</keyword>